<protein>
    <submittedName>
        <fullName evidence="3">Uncharacterized protein</fullName>
    </submittedName>
</protein>
<feature type="coiled-coil region" evidence="1">
    <location>
        <begin position="330"/>
        <end position="513"/>
    </location>
</feature>
<feature type="compositionally biased region" description="Low complexity" evidence="2">
    <location>
        <begin position="118"/>
        <end position="128"/>
    </location>
</feature>
<evidence type="ECO:0000256" key="1">
    <source>
        <dbReference type="SAM" id="Coils"/>
    </source>
</evidence>
<feature type="region of interest" description="Disordered" evidence="2">
    <location>
        <begin position="1"/>
        <end position="156"/>
    </location>
</feature>
<evidence type="ECO:0000256" key="2">
    <source>
        <dbReference type="SAM" id="MobiDB-lite"/>
    </source>
</evidence>
<feature type="compositionally biased region" description="Basic residues" evidence="2">
    <location>
        <begin position="183"/>
        <end position="201"/>
    </location>
</feature>
<organism evidence="3 4">
    <name type="scientific">Tetraparma gracilis</name>
    <dbReference type="NCBI Taxonomy" id="2962635"/>
    <lineage>
        <taxon>Eukaryota</taxon>
        <taxon>Sar</taxon>
        <taxon>Stramenopiles</taxon>
        <taxon>Ochrophyta</taxon>
        <taxon>Bolidophyceae</taxon>
        <taxon>Parmales</taxon>
        <taxon>Triparmaceae</taxon>
        <taxon>Tetraparma</taxon>
    </lineage>
</organism>
<keyword evidence="4" id="KW-1185">Reference proteome</keyword>
<dbReference type="Proteomes" id="UP001165060">
    <property type="component" value="Unassembled WGS sequence"/>
</dbReference>
<evidence type="ECO:0000313" key="3">
    <source>
        <dbReference type="EMBL" id="GMI35673.1"/>
    </source>
</evidence>
<feature type="compositionally biased region" description="Polar residues" evidence="2">
    <location>
        <begin position="24"/>
        <end position="63"/>
    </location>
</feature>
<proteinExistence type="predicted"/>
<reference evidence="3 4" key="1">
    <citation type="journal article" date="2023" name="Commun. Biol.">
        <title>Genome analysis of Parmales, the sister group of diatoms, reveals the evolutionary specialization of diatoms from phago-mixotrophs to photoautotrophs.</title>
        <authorList>
            <person name="Ban H."/>
            <person name="Sato S."/>
            <person name="Yoshikawa S."/>
            <person name="Yamada K."/>
            <person name="Nakamura Y."/>
            <person name="Ichinomiya M."/>
            <person name="Sato N."/>
            <person name="Blanc-Mathieu R."/>
            <person name="Endo H."/>
            <person name="Kuwata A."/>
            <person name="Ogata H."/>
        </authorList>
    </citation>
    <scope>NUCLEOTIDE SEQUENCE [LARGE SCALE GENOMIC DNA]</scope>
</reference>
<feature type="compositionally biased region" description="Basic and acidic residues" evidence="2">
    <location>
        <begin position="202"/>
        <end position="214"/>
    </location>
</feature>
<comment type="caution">
    <text evidence="3">The sequence shown here is derived from an EMBL/GenBank/DDBJ whole genome shotgun (WGS) entry which is preliminary data.</text>
</comment>
<accession>A0ABQ6MZ33</accession>
<feature type="region of interest" description="Disordered" evidence="2">
    <location>
        <begin position="245"/>
        <end position="271"/>
    </location>
</feature>
<feature type="compositionally biased region" description="Acidic residues" evidence="2">
    <location>
        <begin position="1"/>
        <end position="20"/>
    </location>
</feature>
<evidence type="ECO:0000313" key="4">
    <source>
        <dbReference type="Proteomes" id="UP001165060"/>
    </source>
</evidence>
<feature type="region of interest" description="Disordered" evidence="2">
    <location>
        <begin position="173"/>
        <end position="215"/>
    </location>
</feature>
<keyword evidence="1" id="KW-0175">Coiled coil</keyword>
<gene>
    <name evidence="3" type="ORF">TeGR_g12332</name>
</gene>
<sequence length="706" mass="78538">MSSDDESYADDDFDLDESLGDDSASASSHQVPPRSLTVSTASRGLPQNSERALSAKSTGSNYSEGGFQDDSGSRRSVSFKKQQQEQKARTNPKPAPSNPSTPGSAAYSEKFDSDAEASASGSYSRPSSQRPPPVLPAQLQALRADVERHAKSPSNRAQLLESLSLLEAALLQQKAAAADTSARRRQSTREKRRRAEARRARHHEELAESKKQAKEATGVLRVKEDECSSLGRELVVVKGLLESEKGSAKREAEAADKQREELGALREERDGLKEKLGGAEGRVREAEARAAELETERAASAKVHAAEVKHLEQQLKISMEQLPERQKEIIAAEESRLSRQEQKLHEDETKLKLNEADLNERNKRGREMIALEAQNLKEKALEEVEIVRRKWKQNVEEIETQHKAVRASFSQDEAALDARTRRLETDMIVLREAEKKLAEERMRIEVERSMWKPAMHELEEKRAEAERVQEEVARAGKEIEGLSAKMKRQEMELESKEKDLEHRKYNAEEKERRVVLVEKEQTRQAGNLGRQLTELQEARMGVHQQQIEIAGQVAEVKRVLGAVRMLEGRAGLREGVVTRHDAENVPAPPERVSLKAVEALEAAVDRASRNLQELALRSRQTMGEVRVPVNRVADVAAGVEMGEEAAEREKMRAIVTRPAAVAWDEGGGTGTGGARSVMQILGGGRGVEFSKEAEGIAHQMRGMLLR</sequence>
<dbReference type="EMBL" id="BRYB01000700">
    <property type="protein sequence ID" value="GMI35673.1"/>
    <property type="molecule type" value="Genomic_DNA"/>
</dbReference>
<name>A0ABQ6MZ33_9STRA</name>